<evidence type="ECO:0000313" key="1">
    <source>
        <dbReference type="EMBL" id="QBD75365.1"/>
    </source>
</evidence>
<dbReference type="RefSeq" id="WP_129885964.1">
    <property type="nucleotide sequence ID" value="NZ_CP035758.1"/>
</dbReference>
<dbReference type="PANTHER" id="PTHR38436">
    <property type="entry name" value="POLYKETIDE CYCLASE SNOAL-LIKE DOMAIN"/>
    <property type="match status" value="1"/>
</dbReference>
<keyword evidence="2" id="KW-1185">Reference proteome</keyword>
<dbReference type="GO" id="GO:0030638">
    <property type="term" value="P:polyketide metabolic process"/>
    <property type="evidence" value="ECO:0007669"/>
    <property type="project" value="InterPro"/>
</dbReference>
<dbReference type="SUPFAM" id="SSF54427">
    <property type="entry name" value="NTF2-like"/>
    <property type="match status" value="1"/>
</dbReference>
<sequence>MALNEKKQLIYRYFEEMWNAWNFQIADEIIAEKIVFQGSLGVTTSGREGLKQYMRTVQTAFPDWYNKIEELIMEDDKLCALMTYTGTHKGPLFGLEPTGKQIKYAGTAFFRIEKQQIVYGWVLGDRLNLWQQLGAIPQPVPGPQSS</sequence>
<gene>
    <name evidence="1" type="ORF">EPA93_04855</name>
</gene>
<dbReference type="AlphaFoldDB" id="A0A4P6JJR1"/>
<proteinExistence type="predicted"/>
<reference evidence="1 2" key="1">
    <citation type="submission" date="2019-01" db="EMBL/GenBank/DDBJ databases">
        <title>Ktedonosporobacter rubrisoli SCAWS-G2.</title>
        <authorList>
            <person name="Huang Y."/>
            <person name="Yan B."/>
        </authorList>
    </citation>
    <scope>NUCLEOTIDE SEQUENCE [LARGE SCALE GENOMIC DNA]</scope>
    <source>
        <strain evidence="1 2">SCAWS-G2</strain>
    </source>
</reference>
<organism evidence="1 2">
    <name type="scientific">Ktedonosporobacter rubrisoli</name>
    <dbReference type="NCBI Taxonomy" id="2509675"/>
    <lineage>
        <taxon>Bacteria</taxon>
        <taxon>Bacillati</taxon>
        <taxon>Chloroflexota</taxon>
        <taxon>Ktedonobacteria</taxon>
        <taxon>Ktedonobacterales</taxon>
        <taxon>Ktedonosporobacteraceae</taxon>
        <taxon>Ktedonosporobacter</taxon>
    </lineage>
</organism>
<evidence type="ECO:0000313" key="2">
    <source>
        <dbReference type="Proteomes" id="UP000290365"/>
    </source>
</evidence>
<dbReference type="EMBL" id="CP035758">
    <property type="protein sequence ID" value="QBD75365.1"/>
    <property type="molecule type" value="Genomic_DNA"/>
</dbReference>
<protein>
    <submittedName>
        <fullName evidence="1">Ester cyclase</fullName>
    </submittedName>
</protein>
<dbReference type="Pfam" id="PF07366">
    <property type="entry name" value="SnoaL"/>
    <property type="match status" value="1"/>
</dbReference>
<accession>A0A4P6JJR1</accession>
<dbReference type="InterPro" id="IPR032710">
    <property type="entry name" value="NTF2-like_dom_sf"/>
</dbReference>
<dbReference type="OrthoDB" id="158434at2"/>
<name>A0A4P6JJR1_KTERU</name>
<dbReference type="Proteomes" id="UP000290365">
    <property type="component" value="Chromosome"/>
</dbReference>
<dbReference type="Gene3D" id="3.10.450.50">
    <property type="match status" value="1"/>
</dbReference>
<dbReference type="InterPro" id="IPR009959">
    <property type="entry name" value="Cyclase_SnoaL-like"/>
</dbReference>
<dbReference type="KEGG" id="kbs:EPA93_04855"/>
<dbReference type="PANTHER" id="PTHR38436:SF1">
    <property type="entry name" value="ESTER CYCLASE"/>
    <property type="match status" value="1"/>
</dbReference>